<feature type="binding site" evidence="5">
    <location>
        <position position="61"/>
    </location>
    <ligand>
        <name>Mg(2+)</name>
        <dbReference type="ChEBI" id="CHEBI:18420"/>
        <label>2</label>
    </ligand>
</feature>
<accession>D2S5H2</accession>
<evidence type="ECO:0000313" key="7">
    <source>
        <dbReference type="Proteomes" id="UP000001382"/>
    </source>
</evidence>
<dbReference type="InterPro" id="IPR008162">
    <property type="entry name" value="Pyrophosphatase"/>
</dbReference>
<feature type="binding site" evidence="5">
    <location>
        <position position="46"/>
    </location>
    <ligand>
        <name>substrate</name>
    </ligand>
</feature>
<feature type="binding site" evidence="5">
    <location>
        <position position="12"/>
    </location>
    <ligand>
        <name>Mg(2+)</name>
        <dbReference type="ChEBI" id="CHEBI:18420"/>
        <label>2</label>
    </ligand>
</feature>
<protein>
    <recommendedName>
        <fullName evidence="5">Inorganic pyrophosphatase</fullName>
        <ecNumber evidence="5">3.6.1.1</ecNumber>
    </recommendedName>
    <alternativeName>
        <fullName evidence="5">Pyrophosphate phospho-hydrolase</fullName>
        <shortName evidence="5">PPase</shortName>
    </alternativeName>
</protein>
<comment type="subcellular location">
    <subcellularLocation>
        <location evidence="5">Cytoplasm</location>
    </subcellularLocation>
</comment>
<evidence type="ECO:0000256" key="4">
    <source>
        <dbReference type="ARBA" id="ARBA00022842"/>
    </source>
</evidence>
<keyword evidence="3 5" id="KW-0378">Hydrolase</keyword>
<dbReference type="KEGG" id="gob:Gobs_2606"/>
<comment type="subunit">
    <text evidence="5">Homohexamer.</text>
</comment>
<dbReference type="HOGENOM" id="CLU_073198_1_1_11"/>
<evidence type="ECO:0000256" key="2">
    <source>
        <dbReference type="ARBA" id="ARBA00022723"/>
    </source>
</evidence>
<dbReference type="Gene3D" id="3.90.80.10">
    <property type="entry name" value="Inorganic pyrophosphatase"/>
    <property type="match status" value="1"/>
</dbReference>
<reference evidence="7" key="2">
    <citation type="submission" date="2010-01" db="EMBL/GenBank/DDBJ databases">
        <title>The complete genome of Geodermatophilus obscurus DSM 43160.</title>
        <authorList>
            <consortium name="US DOE Joint Genome Institute (JGI-PGF)"/>
            <person name="Lucas S."/>
            <person name="Copeland A."/>
            <person name="Lapidus A."/>
            <person name="Glavina del Rio T."/>
            <person name="Dalin E."/>
            <person name="Tice H."/>
            <person name="Bruce D."/>
            <person name="Goodwin L."/>
            <person name="Pitluck S."/>
            <person name="Kyrpides N."/>
            <person name="Mavromatis K."/>
            <person name="Ivanova N."/>
            <person name="Munk A.C."/>
            <person name="Brettin T."/>
            <person name="Detter J.C."/>
            <person name="Han C."/>
            <person name="Larimer F."/>
            <person name="Land M."/>
            <person name="Hauser L."/>
            <person name="Markowitz V."/>
            <person name="Cheng J.-F."/>
            <person name="Hugenholtz P."/>
            <person name="Woyke T."/>
            <person name="Wu D."/>
            <person name="Jando M."/>
            <person name="Schneider S."/>
            <person name="Klenk H.-P."/>
            <person name="Eisen J.A."/>
        </authorList>
    </citation>
    <scope>NUCLEOTIDE SEQUENCE [LARGE SCALE GENOMIC DNA]</scope>
    <source>
        <strain evidence="7">ATCC 25078 / DSM 43160 / JCM 3152 / KCC A-0152 / KCTC 9177 / NBRC 13315 / NRRL B-3577 / G-20</strain>
    </source>
</reference>
<evidence type="ECO:0000256" key="5">
    <source>
        <dbReference type="HAMAP-Rule" id="MF_00209"/>
    </source>
</evidence>
<dbReference type="PANTHER" id="PTHR10286">
    <property type="entry name" value="INORGANIC PYROPHOSPHATASE"/>
    <property type="match status" value="1"/>
</dbReference>
<feature type="binding site" evidence="5">
    <location>
        <position position="61"/>
    </location>
    <ligand>
        <name>Mg(2+)</name>
        <dbReference type="ChEBI" id="CHEBI:18420"/>
        <label>1</label>
    </ligand>
</feature>
<dbReference type="InterPro" id="IPR036649">
    <property type="entry name" value="Pyrophosphatase_sf"/>
</dbReference>
<dbReference type="Pfam" id="PF00719">
    <property type="entry name" value="Pyrophosphatase"/>
    <property type="match status" value="1"/>
</dbReference>
<feature type="binding site" evidence="5">
    <location>
        <position position="34"/>
    </location>
    <ligand>
        <name>substrate</name>
    </ligand>
</feature>
<comment type="caution">
    <text evidence="5">Lacks conserved residue(s) required for the propagation of feature annotation.</text>
</comment>
<feature type="binding site" evidence="5">
    <location>
        <position position="130"/>
    </location>
    <ligand>
        <name>substrate</name>
    </ligand>
</feature>
<dbReference type="RefSeq" id="WP_012948686.1">
    <property type="nucleotide sequence ID" value="NC_013757.1"/>
</dbReference>
<proteinExistence type="inferred from homology"/>
<reference evidence="6 7" key="1">
    <citation type="journal article" date="2010" name="Stand. Genomic Sci.">
        <title>Complete genome sequence of Geodermatophilus obscurus type strain (G-20).</title>
        <authorList>
            <person name="Ivanova N."/>
            <person name="Sikorski J."/>
            <person name="Jando M."/>
            <person name="Munk C."/>
            <person name="Lapidus A."/>
            <person name="Glavina Del Rio T."/>
            <person name="Copeland A."/>
            <person name="Tice H."/>
            <person name="Cheng J.-F."/>
            <person name="Lucas S."/>
            <person name="Chen F."/>
            <person name="Nolan M."/>
            <person name="Bruce D."/>
            <person name="Goodwin L."/>
            <person name="Pitluck S."/>
            <person name="Mavromatis K."/>
            <person name="Mikhailova N."/>
            <person name="Pati A."/>
            <person name="Chen A."/>
            <person name="Palaniappan K."/>
            <person name="Land M."/>
            <person name="Hauser L."/>
            <person name="Chang Y.-J."/>
            <person name="Jeffries C.D."/>
            <person name="Meincke L."/>
            <person name="Brettin T."/>
            <person name="Detter J.C."/>
            <person name="Detter J.C."/>
            <person name="Rohde M."/>
            <person name="Goeker M."/>
            <person name="Bristow J."/>
            <person name="Eisen J.A."/>
            <person name="Markowitz V."/>
            <person name="Hugenholtz P."/>
            <person name="Kyrpides N.C."/>
            <person name="Klenk H.-P."/>
        </authorList>
    </citation>
    <scope>NUCLEOTIDE SEQUENCE [LARGE SCALE GENOMIC DNA]</scope>
    <source>
        <strain evidence="7">ATCC 25078 / DSM 43160 / JCM 3152 / KCC A-0152 / KCTC 9177 / NBRC 13315 / NRRL B-3577 / G-20</strain>
    </source>
</reference>
<dbReference type="Proteomes" id="UP000001382">
    <property type="component" value="Chromosome"/>
</dbReference>
<dbReference type="AlphaFoldDB" id="D2S5H2"/>
<evidence type="ECO:0000256" key="3">
    <source>
        <dbReference type="ARBA" id="ARBA00022801"/>
    </source>
</evidence>
<dbReference type="GO" id="GO:0000287">
    <property type="term" value="F:magnesium ion binding"/>
    <property type="evidence" value="ECO:0007669"/>
    <property type="project" value="UniProtKB-UniRule"/>
</dbReference>
<keyword evidence="4 5" id="KW-0460">Magnesium</keyword>
<dbReference type="GO" id="GO:0004427">
    <property type="term" value="F:inorganic diphosphate phosphatase activity"/>
    <property type="evidence" value="ECO:0007669"/>
    <property type="project" value="UniProtKB-UniRule"/>
</dbReference>
<dbReference type="STRING" id="526225.Gobs_2606"/>
<keyword evidence="5" id="KW-0963">Cytoplasm</keyword>
<feature type="binding site" evidence="5">
    <location>
        <position position="20"/>
    </location>
    <ligand>
        <name>substrate</name>
    </ligand>
</feature>
<dbReference type="HAMAP" id="MF_00209">
    <property type="entry name" value="Inorganic_PPase"/>
    <property type="match status" value="1"/>
</dbReference>
<feature type="binding site" evidence="5">
    <location>
        <position position="56"/>
    </location>
    <ligand>
        <name>Mg(2+)</name>
        <dbReference type="ChEBI" id="CHEBI:18420"/>
        <label>1</label>
    </ligand>
</feature>
<dbReference type="GO" id="GO:0006796">
    <property type="term" value="P:phosphate-containing compound metabolic process"/>
    <property type="evidence" value="ECO:0007669"/>
    <property type="project" value="InterPro"/>
</dbReference>
<dbReference type="GO" id="GO:0005737">
    <property type="term" value="C:cytoplasm"/>
    <property type="evidence" value="ECO:0007669"/>
    <property type="project" value="UniProtKB-SubCell"/>
</dbReference>
<sequence>MSESDQLDVVVESPRGSRNKYEFDEKRGVMRLDRRILGAVSFPADYGFVPGTVGEDGEPLDALVLLDEPTYPGIWVAARVIGVSWIGTRTGLEAKLLCVPVGDPVYEDVHDLNDLPRHVAREIGQFFGVYKQLDGGTTTTDEGQEGRQVAVRVLAEARARHRGS</sequence>
<comment type="function">
    <text evidence="5">Catalyzes the hydrolysis of inorganic pyrophosphate (PPi) forming two phosphate ions.</text>
</comment>
<gene>
    <name evidence="5" type="primary">ppa</name>
    <name evidence="6" type="ordered locus">Gobs_2606</name>
</gene>
<comment type="catalytic activity">
    <reaction evidence="5">
        <text>diphosphate + H2O = 2 phosphate + H(+)</text>
        <dbReference type="Rhea" id="RHEA:24576"/>
        <dbReference type="ChEBI" id="CHEBI:15377"/>
        <dbReference type="ChEBI" id="CHEBI:15378"/>
        <dbReference type="ChEBI" id="CHEBI:33019"/>
        <dbReference type="ChEBI" id="CHEBI:43474"/>
        <dbReference type="EC" id="3.6.1.1"/>
    </reaction>
</comment>
<dbReference type="SUPFAM" id="SSF50324">
    <property type="entry name" value="Inorganic pyrophosphatase"/>
    <property type="match status" value="1"/>
</dbReference>
<dbReference type="EMBL" id="CP001867">
    <property type="protein sequence ID" value="ADB75252.1"/>
    <property type="molecule type" value="Genomic_DNA"/>
</dbReference>
<dbReference type="EC" id="3.6.1.1" evidence="5"/>
<comment type="cofactor">
    <cofactor evidence="1 5">
        <name>Mg(2+)</name>
        <dbReference type="ChEBI" id="CHEBI:18420"/>
    </cofactor>
</comment>
<name>D2S5H2_GEOOG</name>
<keyword evidence="7" id="KW-1185">Reference proteome</keyword>
<keyword evidence="2 5" id="KW-0479">Metal-binding</keyword>
<comment type="similarity">
    <text evidence="5">Belongs to the PPase family.</text>
</comment>
<evidence type="ECO:0000256" key="1">
    <source>
        <dbReference type="ARBA" id="ARBA00001946"/>
    </source>
</evidence>
<dbReference type="CDD" id="cd00412">
    <property type="entry name" value="pyrophosphatase"/>
    <property type="match status" value="1"/>
</dbReference>
<organism evidence="6 7">
    <name type="scientific">Geodermatophilus obscurus (strain ATCC 25078 / DSM 43160 / JCM 3152 / CCUG 61914 / KCC A-0152 / KCTC 9177 / NBRC 13315 / NRRL B-3577 / G-20)</name>
    <dbReference type="NCBI Taxonomy" id="526225"/>
    <lineage>
        <taxon>Bacteria</taxon>
        <taxon>Bacillati</taxon>
        <taxon>Actinomycetota</taxon>
        <taxon>Actinomycetes</taxon>
        <taxon>Geodermatophilales</taxon>
        <taxon>Geodermatophilaceae</taxon>
        <taxon>Geodermatophilus</taxon>
    </lineage>
</organism>
<dbReference type="eggNOG" id="COG0221">
    <property type="taxonomic scope" value="Bacteria"/>
</dbReference>
<dbReference type="OrthoDB" id="5187599at2"/>
<evidence type="ECO:0000313" key="6">
    <source>
        <dbReference type="EMBL" id="ADB75252.1"/>
    </source>
</evidence>